<reference evidence="4 5" key="1">
    <citation type="submission" date="2016-10" db="EMBL/GenBank/DDBJ databases">
        <authorList>
            <person name="de Groot N.N."/>
        </authorList>
    </citation>
    <scope>NUCLEOTIDE SEQUENCE [LARGE SCALE GENOMIC DNA]</scope>
    <source>
        <strain evidence="4 5">CGMCC 4.5598</strain>
    </source>
</reference>
<evidence type="ECO:0000256" key="2">
    <source>
        <dbReference type="RuleBase" id="RU003749"/>
    </source>
</evidence>
<evidence type="ECO:0000313" key="4">
    <source>
        <dbReference type="EMBL" id="SEU35617.1"/>
    </source>
</evidence>
<keyword evidence="5" id="KW-1185">Reference proteome</keyword>
<comment type="similarity">
    <text evidence="1 2">Belongs to the anti-sigma-factor antagonist family.</text>
</comment>
<dbReference type="NCBIfam" id="TIGR00377">
    <property type="entry name" value="ant_ant_sig"/>
    <property type="match status" value="1"/>
</dbReference>
<dbReference type="InterPro" id="IPR036513">
    <property type="entry name" value="STAS_dom_sf"/>
</dbReference>
<dbReference type="InterPro" id="IPR003658">
    <property type="entry name" value="Anti-sigma_ant"/>
</dbReference>
<dbReference type="RefSeq" id="WP_091089046.1">
    <property type="nucleotide sequence ID" value="NZ_FOHX01000013.1"/>
</dbReference>
<dbReference type="Proteomes" id="UP000199361">
    <property type="component" value="Unassembled WGS sequence"/>
</dbReference>
<dbReference type="PROSITE" id="PS50801">
    <property type="entry name" value="STAS"/>
    <property type="match status" value="1"/>
</dbReference>
<dbReference type="EMBL" id="FOHX01000013">
    <property type="protein sequence ID" value="SEU35617.1"/>
    <property type="molecule type" value="Genomic_DNA"/>
</dbReference>
<feature type="domain" description="STAS" evidence="3">
    <location>
        <begin position="15"/>
        <end position="112"/>
    </location>
</feature>
<dbReference type="CDD" id="cd07043">
    <property type="entry name" value="STAS_anti-anti-sigma_factors"/>
    <property type="match status" value="1"/>
</dbReference>
<dbReference type="InterPro" id="IPR002645">
    <property type="entry name" value="STAS_dom"/>
</dbReference>
<dbReference type="OrthoDB" id="3577449at2"/>
<accession>A0A1I0L6P8</accession>
<evidence type="ECO:0000259" key="3">
    <source>
        <dbReference type="PROSITE" id="PS50801"/>
    </source>
</evidence>
<dbReference type="PANTHER" id="PTHR33495:SF2">
    <property type="entry name" value="ANTI-SIGMA FACTOR ANTAGONIST TM_1081-RELATED"/>
    <property type="match status" value="1"/>
</dbReference>
<dbReference type="SUPFAM" id="SSF52091">
    <property type="entry name" value="SpoIIaa-like"/>
    <property type="match status" value="1"/>
</dbReference>
<organism evidence="4 5">
    <name type="scientific">Nonomuraea wenchangensis</name>
    <dbReference type="NCBI Taxonomy" id="568860"/>
    <lineage>
        <taxon>Bacteria</taxon>
        <taxon>Bacillati</taxon>
        <taxon>Actinomycetota</taxon>
        <taxon>Actinomycetes</taxon>
        <taxon>Streptosporangiales</taxon>
        <taxon>Streptosporangiaceae</taxon>
        <taxon>Nonomuraea</taxon>
    </lineage>
</organism>
<evidence type="ECO:0000313" key="5">
    <source>
        <dbReference type="Proteomes" id="UP000199361"/>
    </source>
</evidence>
<dbReference type="Gene3D" id="3.30.750.24">
    <property type="entry name" value="STAS domain"/>
    <property type="match status" value="1"/>
</dbReference>
<sequence length="124" mass="13205">MPLLNVHCRPLSTGVLVTVTGELDVTNAADLESLLERSTPPGEPVVLDLGGLTFMDCAGLHLLLRQQDRLHRQAARLHVAAVHGSPANLLRLTGVRNALTLHPSVGRALVAVRGESPSPLRESC</sequence>
<dbReference type="Pfam" id="PF01740">
    <property type="entry name" value="STAS"/>
    <property type="match status" value="1"/>
</dbReference>
<protein>
    <recommendedName>
        <fullName evidence="2">Anti-sigma factor antagonist</fullName>
    </recommendedName>
</protein>
<proteinExistence type="inferred from homology"/>
<dbReference type="PANTHER" id="PTHR33495">
    <property type="entry name" value="ANTI-SIGMA FACTOR ANTAGONIST TM_1081-RELATED-RELATED"/>
    <property type="match status" value="1"/>
</dbReference>
<dbReference type="GO" id="GO:0043856">
    <property type="term" value="F:anti-sigma factor antagonist activity"/>
    <property type="evidence" value="ECO:0007669"/>
    <property type="project" value="InterPro"/>
</dbReference>
<gene>
    <name evidence="4" type="ORF">SAMN05421811_1134</name>
</gene>
<name>A0A1I0L6P8_9ACTN</name>
<dbReference type="AlphaFoldDB" id="A0A1I0L6P8"/>
<evidence type="ECO:0000256" key="1">
    <source>
        <dbReference type="ARBA" id="ARBA00009013"/>
    </source>
</evidence>
<dbReference type="STRING" id="568860.SAMN05421811_1134"/>